<proteinExistence type="predicted"/>
<name>A0A0C3FKR6_PILCF</name>
<dbReference type="EMBL" id="KN832987">
    <property type="protein sequence ID" value="KIM84610.1"/>
    <property type="molecule type" value="Genomic_DNA"/>
</dbReference>
<reference evidence="2" key="2">
    <citation type="submission" date="2015-01" db="EMBL/GenBank/DDBJ databases">
        <title>Evolutionary Origins and Diversification of the Mycorrhizal Mutualists.</title>
        <authorList>
            <consortium name="DOE Joint Genome Institute"/>
            <consortium name="Mycorrhizal Genomics Consortium"/>
            <person name="Kohler A."/>
            <person name="Kuo A."/>
            <person name="Nagy L.G."/>
            <person name="Floudas D."/>
            <person name="Copeland A."/>
            <person name="Barry K.W."/>
            <person name="Cichocki N."/>
            <person name="Veneault-Fourrey C."/>
            <person name="LaButti K."/>
            <person name="Lindquist E.A."/>
            <person name="Lipzen A."/>
            <person name="Lundell T."/>
            <person name="Morin E."/>
            <person name="Murat C."/>
            <person name="Riley R."/>
            <person name="Ohm R."/>
            <person name="Sun H."/>
            <person name="Tunlid A."/>
            <person name="Henrissat B."/>
            <person name="Grigoriev I.V."/>
            <person name="Hibbett D.S."/>
            <person name="Martin F."/>
        </authorList>
    </citation>
    <scope>NUCLEOTIDE SEQUENCE [LARGE SCALE GENOMIC DNA]</scope>
    <source>
        <strain evidence="2">F 1598</strain>
    </source>
</reference>
<feature type="non-terminal residue" evidence="1">
    <location>
        <position position="1"/>
    </location>
</feature>
<organism evidence="1 2">
    <name type="scientific">Piloderma croceum (strain F 1598)</name>
    <dbReference type="NCBI Taxonomy" id="765440"/>
    <lineage>
        <taxon>Eukaryota</taxon>
        <taxon>Fungi</taxon>
        <taxon>Dikarya</taxon>
        <taxon>Basidiomycota</taxon>
        <taxon>Agaricomycotina</taxon>
        <taxon>Agaricomycetes</taxon>
        <taxon>Agaricomycetidae</taxon>
        <taxon>Atheliales</taxon>
        <taxon>Atheliaceae</taxon>
        <taxon>Piloderma</taxon>
    </lineage>
</organism>
<dbReference type="InParanoid" id="A0A0C3FKR6"/>
<dbReference type="Proteomes" id="UP000054166">
    <property type="component" value="Unassembled WGS sequence"/>
</dbReference>
<dbReference type="HOGENOM" id="CLU_007606_2_0_1"/>
<dbReference type="GO" id="GO:0031011">
    <property type="term" value="C:Ino80 complex"/>
    <property type="evidence" value="ECO:0007669"/>
    <property type="project" value="InterPro"/>
</dbReference>
<sequence>VGYLSRKALPIKRNDAEPLTREDVQYDLLYHIFSDARTVFTNPIKNTPGETPAKLHFCDLYVNALYKSSKCSKVLKDKMVETPMFAVELAKISLLTNVGRINTTMAFFPEMKTALRTYHPVPSLQKTDGNAQDAPRIKNCLKAALLPAEIKGEPPSTPEQILEKLRAGQRPPTSVVNLIFVLANHAAPLASVHFETPLNFLDLFLPINITSASRARAFLWLMFHYLEGPDLPNPFEDEYSRQHPGKVPWLHRINEMEMQGENIDTEEEIQWGITMSGQRDAFLQRLMTSIDAEKKAKPLATVNPTKGSFLPSSLLSATHSNDRAISEVNYHRLRQRHLPNGEREKPFLHYVPPTREQQQQQQQQAEPERRRGLLPLCDITYVLHHNQIMPHDLLALGGVTVVHRFPVRSDVIYCNVCLLFCNSSICLLSCRCVASRLNSGSTGRFGRRNGR</sequence>
<evidence type="ECO:0000313" key="1">
    <source>
        <dbReference type="EMBL" id="KIM84610.1"/>
    </source>
</evidence>
<dbReference type="InterPro" id="IPR038014">
    <property type="entry name" value="Ies1"/>
</dbReference>
<dbReference type="AlphaFoldDB" id="A0A0C3FKR6"/>
<dbReference type="PANTHER" id="PTHR37287">
    <property type="entry name" value="INO EIGHTY SUBUNIT 1"/>
    <property type="match status" value="1"/>
</dbReference>
<protein>
    <recommendedName>
        <fullName evidence="3">Ino eighty subunit 1</fullName>
    </recommendedName>
</protein>
<dbReference type="OrthoDB" id="5413003at2759"/>
<dbReference type="PANTHER" id="PTHR37287:SF1">
    <property type="entry name" value="INO EIGHTY SUBUNIT 1"/>
    <property type="match status" value="1"/>
</dbReference>
<accession>A0A0C3FKR6</accession>
<evidence type="ECO:0008006" key="3">
    <source>
        <dbReference type="Google" id="ProtNLM"/>
    </source>
</evidence>
<keyword evidence="2" id="KW-1185">Reference proteome</keyword>
<evidence type="ECO:0000313" key="2">
    <source>
        <dbReference type="Proteomes" id="UP000054166"/>
    </source>
</evidence>
<dbReference type="STRING" id="765440.A0A0C3FKR6"/>
<reference evidence="1 2" key="1">
    <citation type="submission" date="2014-04" db="EMBL/GenBank/DDBJ databases">
        <authorList>
            <consortium name="DOE Joint Genome Institute"/>
            <person name="Kuo A."/>
            <person name="Tarkka M."/>
            <person name="Buscot F."/>
            <person name="Kohler A."/>
            <person name="Nagy L.G."/>
            <person name="Floudas D."/>
            <person name="Copeland A."/>
            <person name="Barry K.W."/>
            <person name="Cichocki N."/>
            <person name="Veneault-Fourrey C."/>
            <person name="LaButti K."/>
            <person name="Lindquist E.A."/>
            <person name="Lipzen A."/>
            <person name="Lundell T."/>
            <person name="Morin E."/>
            <person name="Murat C."/>
            <person name="Sun H."/>
            <person name="Tunlid A."/>
            <person name="Henrissat B."/>
            <person name="Grigoriev I.V."/>
            <person name="Hibbett D.S."/>
            <person name="Martin F."/>
            <person name="Nordberg H.P."/>
            <person name="Cantor M.N."/>
            <person name="Hua S.X."/>
        </authorList>
    </citation>
    <scope>NUCLEOTIDE SEQUENCE [LARGE SCALE GENOMIC DNA]</scope>
    <source>
        <strain evidence="1 2">F 1598</strain>
    </source>
</reference>
<gene>
    <name evidence="1" type="ORF">PILCRDRAFT_67969</name>
</gene>